<evidence type="ECO:0000256" key="1">
    <source>
        <dbReference type="RuleBase" id="RU003460"/>
    </source>
</evidence>
<evidence type="ECO:0000259" key="2">
    <source>
        <dbReference type="PROSITE" id="PS50842"/>
    </source>
</evidence>
<evidence type="ECO:0008006" key="6">
    <source>
        <dbReference type="Google" id="ProtNLM"/>
    </source>
</evidence>
<feature type="domain" description="Expansin-like EG45" evidence="2">
    <location>
        <begin position="78"/>
        <end position="178"/>
    </location>
</feature>
<evidence type="ECO:0000313" key="5">
    <source>
        <dbReference type="Proteomes" id="UP000289738"/>
    </source>
</evidence>
<comment type="caution">
    <text evidence="4">The sequence shown here is derived from an EMBL/GenBank/DDBJ whole genome shotgun (WGS) entry which is preliminary data.</text>
</comment>
<dbReference type="InterPro" id="IPR036908">
    <property type="entry name" value="RlpA-like_sf"/>
</dbReference>
<dbReference type="InterPro" id="IPR036749">
    <property type="entry name" value="Expansin_CBD_sf"/>
</dbReference>
<protein>
    <recommendedName>
        <fullName evidence="6">Expansin-like B1</fullName>
    </recommendedName>
</protein>
<dbReference type="InterPro" id="IPR007118">
    <property type="entry name" value="Expan_Lol_pI"/>
</dbReference>
<feature type="domain" description="Expansin-like CBD" evidence="3">
    <location>
        <begin position="193"/>
        <end position="275"/>
    </location>
</feature>
<dbReference type="PRINTS" id="PR01225">
    <property type="entry name" value="EXPANSNFAMLY"/>
</dbReference>
<sequence>MLTGPHHQSNLKTYYSYDPKWAHTTTDMELKHQLGLLCVILLLPALSIATNNDYCPLNSYKNSRASYYGTRDGYGTPSGACGFGEYGRMVNDGKVAAVSGLWKGGSGCGACYQVKCKVPILCKVNGVTVVATDYGEGDRTDFILSPRAFESLGVSLNASEELKKYGTLDIAYKRVPCNGKIVIKIHESSSNPGYFAMVLLSHGGLYDVTSVEFWEDSRKQWSPLRRAYGAVFDYANPPRGPLFLRFQVTGCYGAYWQKLNKPIPANWQPKMIFNF</sequence>
<keyword evidence="5" id="KW-1185">Reference proteome</keyword>
<proteinExistence type="inferred from homology"/>
<name>A0A445EST5_ARAHY</name>
<organism evidence="4 5">
    <name type="scientific">Arachis hypogaea</name>
    <name type="common">Peanut</name>
    <dbReference type="NCBI Taxonomy" id="3818"/>
    <lineage>
        <taxon>Eukaryota</taxon>
        <taxon>Viridiplantae</taxon>
        <taxon>Streptophyta</taxon>
        <taxon>Embryophyta</taxon>
        <taxon>Tracheophyta</taxon>
        <taxon>Spermatophyta</taxon>
        <taxon>Magnoliopsida</taxon>
        <taxon>eudicotyledons</taxon>
        <taxon>Gunneridae</taxon>
        <taxon>Pentapetalae</taxon>
        <taxon>rosids</taxon>
        <taxon>fabids</taxon>
        <taxon>Fabales</taxon>
        <taxon>Fabaceae</taxon>
        <taxon>Papilionoideae</taxon>
        <taxon>50 kb inversion clade</taxon>
        <taxon>dalbergioids sensu lato</taxon>
        <taxon>Dalbergieae</taxon>
        <taxon>Pterocarpus clade</taxon>
        <taxon>Arachis</taxon>
    </lineage>
</organism>
<dbReference type="PANTHER" id="PTHR31692:SF10">
    <property type="entry name" value="EXPANSIN-B1-LIKE PROTEIN"/>
    <property type="match status" value="1"/>
</dbReference>
<dbReference type="Gene3D" id="2.60.40.760">
    <property type="entry name" value="Expansin, cellulose-binding-like domain"/>
    <property type="match status" value="1"/>
</dbReference>
<dbReference type="AlphaFoldDB" id="A0A445EST5"/>
<dbReference type="Proteomes" id="UP000289738">
    <property type="component" value="Chromosome A01"/>
</dbReference>
<dbReference type="GO" id="GO:0005576">
    <property type="term" value="C:extracellular region"/>
    <property type="evidence" value="ECO:0007669"/>
    <property type="project" value="InterPro"/>
</dbReference>
<dbReference type="EMBL" id="SDMP01000001">
    <property type="protein sequence ID" value="RYR78529.1"/>
    <property type="molecule type" value="Genomic_DNA"/>
</dbReference>
<dbReference type="InterPro" id="IPR007112">
    <property type="entry name" value="Expansin/allergen_DPBB_dom"/>
</dbReference>
<dbReference type="CDD" id="cd22277">
    <property type="entry name" value="DPBB_EXLB_N"/>
    <property type="match status" value="1"/>
</dbReference>
<dbReference type="SUPFAM" id="SSF49590">
    <property type="entry name" value="PHL pollen allergen"/>
    <property type="match status" value="1"/>
</dbReference>
<dbReference type="SMR" id="A0A445EST5"/>
<dbReference type="SUPFAM" id="SSF50685">
    <property type="entry name" value="Barwin-like endoglucanases"/>
    <property type="match status" value="1"/>
</dbReference>
<dbReference type="InterPro" id="IPR007117">
    <property type="entry name" value="Expansin_CBD"/>
</dbReference>
<dbReference type="Pfam" id="PF01357">
    <property type="entry name" value="Expansin_C"/>
    <property type="match status" value="1"/>
</dbReference>
<comment type="similarity">
    <text evidence="1">Belongs to the expansin family.</text>
</comment>
<dbReference type="PROSITE" id="PS50842">
    <property type="entry name" value="EXPANSIN_EG45"/>
    <property type="match status" value="1"/>
</dbReference>
<dbReference type="PANTHER" id="PTHR31692">
    <property type="entry name" value="EXPANSIN-B3"/>
    <property type="match status" value="1"/>
</dbReference>
<dbReference type="PROSITE" id="PS50843">
    <property type="entry name" value="EXPANSIN_CBD"/>
    <property type="match status" value="1"/>
</dbReference>
<dbReference type="STRING" id="3818.A0A445EST5"/>
<dbReference type="Gene3D" id="2.40.40.10">
    <property type="entry name" value="RlpA-like domain"/>
    <property type="match status" value="1"/>
</dbReference>
<gene>
    <name evidence="4" type="ORF">Ahy_A01g003354</name>
</gene>
<reference evidence="4 5" key="1">
    <citation type="submission" date="2019-01" db="EMBL/GenBank/DDBJ databases">
        <title>Sequencing of cultivated peanut Arachis hypogaea provides insights into genome evolution and oil improvement.</title>
        <authorList>
            <person name="Chen X."/>
        </authorList>
    </citation>
    <scope>NUCLEOTIDE SEQUENCE [LARGE SCALE GENOMIC DNA]</scope>
    <source>
        <strain evidence="5">cv. Fuhuasheng</strain>
        <tissue evidence="4">Leaves</tissue>
    </source>
</reference>
<evidence type="ECO:0000259" key="3">
    <source>
        <dbReference type="PROSITE" id="PS50843"/>
    </source>
</evidence>
<dbReference type="GO" id="GO:0009653">
    <property type="term" value="P:anatomical structure morphogenesis"/>
    <property type="evidence" value="ECO:0007669"/>
    <property type="project" value="UniProtKB-ARBA"/>
</dbReference>
<dbReference type="InterPro" id="IPR009009">
    <property type="entry name" value="RlpA-like_DPBB"/>
</dbReference>
<evidence type="ECO:0000313" key="4">
    <source>
        <dbReference type="EMBL" id="RYR78529.1"/>
    </source>
</evidence>
<accession>A0A445EST5</accession>
<dbReference type="Pfam" id="PF03330">
    <property type="entry name" value="DPBB_1"/>
    <property type="match status" value="1"/>
</dbReference>